<sequence>VRIAAEEADPAANKRLFRALRSVEVFFPMETGQHASGGKKATPLLRLPDGTRAMMLYTSKSHPDLPGRFGGGSFRDALAAALKMPVLDWVIVSNRASQWVAVGKSQIPAVLDDLRSGEHAASSSFSSSESRPADQSLEALITRAVHSEPEQLSPAIPSLLQGRELYLELNAEKVGDAGQPVMKTISVEHMANVIRAYLTRSRPGIAYGGITWEALKEMVNNEAQIQGVQLINDSDDWVIFDRESLGCSDSNE</sequence>
<dbReference type="InterPro" id="IPR009839">
    <property type="entry name" value="SseB_N"/>
</dbReference>
<dbReference type="AlphaFoldDB" id="A0A2U3NY00"/>
<evidence type="ECO:0000313" key="3">
    <source>
        <dbReference type="Proteomes" id="UP000240988"/>
    </source>
</evidence>
<dbReference type="Pfam" id="PF07179">
    <property type="entry name" value="SseB"/>
    <property type="match status" value="1"/>
</dbReference>
<feature type="domain" description="SseB protein N-terminal" evidence="1">
    <location>
        <begin position="4"/>
        <end position="63"/>
    </location>
</feature>
<protein>
    <recommendedName>
        <fullName evidence="1">SseB protein N-terminal domain-containing protein</fullName>
    </recommendedName>
</protein>
<gene>
    <name evidence="2" type="ORF">MRAB57_4230</name>
</gene>
<organism evidence="2 3">
    <name type="scientific">Mycobacterium rhizamassiliense</name>
    <dbReference type="NCBI Taxonomy" id="1841860"/>
    <lineage>
        <taxon>Bacteria</taxon>
        <taxon>Bacillati</taxon>
        <taxon>Actinomycetota</taxon>
        <taxon>Actinomycetes</taxon>
        <taxon>Mycobacteriales</taxon>
        <taxon>Mycobacteriaceae</taxon>
        <taxon>Mycobacterium</taxon>
    </lineage>
</organism>
<name>A0A2U3NY00_9MYCO</name>
<keyword evidence="3" id="KW-1185">Reference proteome</keyword>
<dbReference type="Proteomes" id="UP000240988">
    <property type="component" value="Unassembled WGS sequence"/>
</dbReference>
<evidence type="ECO:0000259" key="1">
    <source>
        <dbReference type="Pfam" id="PF07179"/>
    </source>
</evidence>
<feature type="non-terminal residue" evidence="2">
    <location>
        <position position="1"/>
    </location>
</feature>
<reference evidence="2 3" key="1">
    <citation type="submission" date="2017-01" db="EMBL/GenBank/DDBJ databases">
        <authorList>
            <consortium name="Urmite Genomes"/>
        </authorList>
    </citation>
    <scope>NUCLEOTIDE SEQUENCE [LARGE SCALE GENOMIC DNA]</scope>
    <source>
        <strain evidence="2 3">AB57</strain>
    </source>
</reference>
<dbReference type="EMBL" id="FUFA01000005">
    <property type="protein sequence ID" value="SPM36389.1"/>
    <property type="molecule type" value="Genomic_DNA"/>
</dbReference>
<evidence type="ECO:0000313" key="2">
    <source>
        <dbReference type="EMBL" id="SPM36389.1"/>
    </source>
</evidence>
<proteinExistence type="predicted"/>
<accession>A0A2U3NY00</accession>